<evidence type="ECO:0000256" key="7">
    <source>
        <dbReference type="ARBA" id="ARBA00023136"/>
    </source>
</evidence>
<dbReference type="FunFam" id="3.40.50.300:FF:000287">
    <property type="entry name" value="Multidrug ABC transporter ATP-binding protein"/>
    <property type="match status" value="1"/>
</dbReference>
<evidence type="ECO:0000256" key="5">
    <source>
        <dbReference type="ARBA" id="ARBA00022840"/>
    </source>
</evidence>
<feature type="transmembrane region" description="Helical" evidence="8">
    <location>
        <begin position="243"/>
        <end position="266"/>
    </location>
</feature>
<proteinExistence type="predicted"/>
<evidence type="ECO:0000256" key="4">
    <source>
        <dbReference type="ARBA" id="ARBA00022741"/>
    </source>
</evidence>
<protein>
    <submittedName>
        <fullName evidence="11">Multidrug ABC transporter permease</fullName>
    </submittedName>
</protein>
<dbReference type="GO" id="GO:0016887">
    <property type="term" value="F:ATP hydrolysis activity"/>
    <property type="evidence" value="ECO:0007669"/>
    <property type="project" value="InterPro"/>
</dbReference>
<keyword evidence="12" id="KW-1185">Reference proteome</keyword>
<keyword evidence="6 8" id="KW-1133">Transmembrane helix</keyword>
<dbReference type="SUPFAM" id="SSF90123">
    <property type="entry name" value="ABC transporter transmembrane region"/>
    <property type="match status" value="1"/>
</dbReference>
<dbReference type="InterPro" id="IPR036640">
    <property type="entry name" value="ABC1_TM_sf"/>
</dbReference>
<evidence type="ECO:0000256" key="3">
    <source>
        <dbReference type="ARBA" id="ARBA00022692"/>
    </source>
</evidence>
<dbReference type="EMBL" id="OY569118">
    <property type="protein sequence ID" value="CAJ1000792.1"/>
    <property type="molecule type" value="Genomic_DNA"/>
</dbReference>
<dbReference type="CDD" id="cd18544">
    <property type="entry name" value="ABC_6TM_TmrA_like"/>
    <property type="match status" value="1"/>
</dbReference>
<evidence type="ECO:0000256" key="1">
    <source>
        <dbReference type="ARBA" id="ARBA00004651"/>
    </source>
</evidence>
<evidence type="ECO:0000313" key="11">
    <source>
        <dbReference type="EMBL" id="CAJ1000792.1"/>
    </source>
</evidence>
<organism evidence="11 12">
    <name type="scientific">Brevibacillus aydinogluensis</name>
    <dbReference type="NCBI Taxonomy" id="927786"/>
    <lineage>
        <taxon>Bacteria</taxon>
        <taxon>Bacillati</taxon>
        <taxon>Bacillota</taxon>
        <taxon>Bacilli</taxon>
        <taxon>Bacillales</taxon>
        <taxon>Paenibacillaceae</taxon>
        <taxon>Brevibacillus</taxon>
    </lineage>
</organism>
<feature type="transmembrane region" description="Helical" evidence="8">
    <location>
        <begin position="175"/>
        <end position="194"/>
    </location>
</feature>
<evidence type="ECO:0000256" key="2">
    <source>
        <dbReference type="ARBA" id="ARBA00022448"/>
    </source>
</evidence>
<keyword evidence="5" id="KW-0067">ATP-binding</keyword>
<feature type="domain" description="ABC transmembrane type-1" evidence="10">
    <location>
        <begin position="38"/>
        <end position="419"/>
    </location>
</feature>
<dbReference type="KEGG" id="bayd:BSPP4475_00450"/>
<keyword evidence="2" id="KW-0813">Transport</keyword>
<dbReference type="PROSITE" id="PS50893">
    <property type="entry name" value="ABC_TRANSPORTER_2"/>
    <property type="match status" value="1"/>
</dbReference>
<dbReference type="PROSITE" id="PS50929">
    <property type="entry name" value="ABC_TM1F"/>
    <property type="match status" value="1"/>
</dbReference>
<dbReference type="InterPro" id="IPR003439">
    <property type="entry name" value="ABC_transporter-like_ATP-bd"/>
</dbReference>
<dbReference type="PROSITE" id="PS00211">
    <property type="entry name" value="ABC_TRANSPORTER_1"/>
    <property type="match status" value="1"/>
</dbReference>
<dbReference type="GO" id="GO:0140359">
    <property type="term" value="F:ABC-type transporter activity"/>
    <property type="evidence" value="ECO:0007669"/>
    <property type="project" value="InterPro"/>
</dbReference>
<comment type="subcellular location">
    <subcellularLocation>
        <location evidence="1">Cell membrane</location>
        <topology evidence="1">Multi-pass membrane protein</topology>
    </subcellularLocation>
</comment>
<evidence type="ECO:0000313" key="12">
    <source>
        <dbReference type="Proteomes" id="UP001189619"/>
    </source>
</evidence>
<feature type="transmembrane region" description="Helical" evidence="8">
    <location>
        <begin position="272"/>
        <end position="293"/>
    </location>
</feature>
<dbReference type="Pfam" id="PF00664">
    <property type="entry name" value="ABC_membrane"/>
    <property type="match status" value="1"/>
</dbReference>
<dbReference type="GO" id="GO:0005886">
    <property type="term" value="C:plasma membrane"/>
    <property type="evidence" value="ECO:0007669"/>
    <property type="project" value="UniProtKB-SubCell"/>
</dbReference>
<gene>
    <name evidence="11" type="ORF">BSPP4475_00450</name>
</gene>
<name>A0AA48RFM3_9BACL</name>
<dbReference type="SMART" id="SM00382">
    <property type="entry name" value="AAA"/>
    <property type="match status" value="1"/>
</dbReference>
<evidence type="ECO:0000256" key="6">
    <source>
        <dbReference type="ARBA" id="ARBA00022989"/>
    </source>
</evidence>
<feature type="domain" description="ABC transporter" evidence="9">
    <location>
        <begin position="450"/>
        <end position="684"/>
    </location>
</feature>
<keyword evidence="4" id="KW-0547">Nucleotide-binding</keyword>
<dbReference type="Pfam" id="PF00005">
    <property type="entry name" value="ABC_tran"/>
    <property type="match status" value="1"/>
</dbReference>
<dbReference type="CDD" id="cd03254">
    <property type="entry name" value="ABCC_Glucan_exporter_like"/>
    <property type="match status" value="1"/>
</dbReference>
<accession>A0AA48RFM3</accession>
<dbReference type="SUPFAM" id="SSF52540">
    <property type="entry name" value="P-loop containing nucleoside triphosphate hydrolases"/>
    <property type="match status" value="1"/>
</dbReference>
<keyword evidence="7 8" id="KW-0472">Membrane</keyword>
<dbReference type="GO" id="GO:0005524">
    <property type="term" value="F:ATP binding"/>
    <property type="evidence" value="ECO:0007669"/>
    <property type="project" value="UniProtKB-KW"/>
</dbReference>
<dbReference type="AlphaFoldDB" id="A0AA48RFM3"/>
<dbReference type="InterPro" id="IPR027417">
    <property type="entry name" value="P-loop_NTPase"/>
</dbReference>
<dbReference type="InterPro" id="IPR017871">
    <property type="entry name" value="ABC_transporter-like_CS"/>
</dbReference>
<evidence type="ECO:0000259" key="10">
    <source>
        <dbReference type="PROSITE" id="PS50929"/>
    </source>
</evidence>
<feature type="transmembrane region" description="Helical" evidence="8">
    <location>
        <begin position="374"/>
        <end position="397"/>
    </location>
</feature>
<keyword evidence="3 8" id="KW-0812">Transmembrane</keyword>
<evidence type="ECO:0000259" key="9">
    <source>
        <dbReference type="PROSITE" id="PS50893"/>
    </source>
</evidence>
<reference evidence="11" key="1">
    <citation type="submission" date="2023-07" db="EMBL/GenBank/DDBJ databases">
        <authorList>
            <person name="Ivanov I."/>
            <person name="Teneva D."/>
            <person name="Stoikov I."/>
        </authorList>
    </citation>
    <scope>NUCLEOTIDE SEQUENCE</scope>
    <source>
        <strain evidence="11">4475</strain>
    </source>
</reference>
<dbReference type="InterPro" id="IPR011527">
    <property type="entry name" value="ABC1_TM_dom"/>
</dbReference>
<dbReference type="PANTHER" id="PTHR24221">
    <property type="entry name" value="ATP-BINDING CASSETTE SUB-FAMILY B"/>
    <property type="match status" value="1"/>
</dbReference>
<dbReference type="Gene3D" id="3.40.50.300">
    <property type="entry name" value="P-loop containing nucleotide triphosphate hydrolases"/>
    <property type="match status" value="1"/>
</dbReference>
<dbReference type="Gene3D" id="1.20.1560.10">
    <property type="entry name" value="ABC transporter type 1, transmembrane domain"/>
    <property type="match status" value="1"/>
</dbReference>
<sequence length="704" mass="79433">MSMEKEQFDLEMDRTAGSLDKTGRRLMRYALHFKTSLILALLMLAVAVGTDLAGPLIAKRMIDVHISGIEQPWYETKAEGPYAVAYGETLYKRADRFAADEPRGAEVRVLQVNRDYYFVESPLAFDGDRSITENGRLMITKGEQTKTYEARRLTAGEMFMFFRPEMNGLLHLCQIYFGLVVLSALFSYGQRYLLQATANRIIRKMRTDVFAHIHRLPIRYFDNLPAGKVVSRITNDTESIRELYVSVLANFFTGSIYMIGVFAALFVLDVRLAAICLFIVPVLAVWMYVYRLFAKRYNRVIRSTLSEINAMINESIQGIAVIKAFRREKQTEREFEEHNTRHFTYRSKLLSLNALTGHNLVGLIRTIAFVALIWYFGGVSISGVEGAISLGVLYAFVDYLNRLFQPIVGIVNQLPNLETALVSAERVFVLLDEKGEDVSDDRMERFKGKVTFEDVWFAYKDDEYVLKGISFEAMPGQTVALVGHTGSGKSSILNLLFRFYDASRGRIAIDDRDICEIPRQTLREHMGIVLQDPFLFTGTIASNVSLGDPAISRERVEQVLSEIGADRLLKHLPNGIDEPVVEKGSTLSAGQRQLISFARALAFDPAILILDEATSNIDTETEAIIQEALDVVKQGRTTFIIAHRLSTIKHADLILVLDRGEIVERGDHETLMKLGGRYYHMYQLQQGERVSLGEKTGTLSPGTV</sequence>
<evidence type="ECO:0000256" key="8">
    <source>
        <dbReference type="SAM" id="Phobius"/>
    </source>
</evidence>
<dbReference type="Proteomes" id="UP001189619">
    <property type="component" value="Chromosome"/>
</dbReference>
<dbReference type="InterPro" id="IPR003593">
    <property type="entry name" value="AAA+_ATPase"/>
</dbReference>
<dbReference type="GO" id="GO:0034040">
    <property type="term" value="F:ATPase-coupled lipid transmembrane transporter activity"/>
    <property type="evidence" value="ECO:0007669"/>
    <property type="project" value="TreeGrafter"/>
</dbReference>
<dbReference type="InterPro" id="IPR039421">
    <property type="entry name" value="Type_1_exporter"/>
</dbReference>
<dbReference type="PANTHER" id="PTHR24221:SF430">
    <property type="entry name" value="MULTIDRUG RESISTANCE ABC TRANSPORTER ATP-BINDING_PERMEASE PROTEIN YHEH-RELATED"/>
    <property type="match status" value="1"/>
</dbReference>